<dbReference type="GO" id="GO:0042742">
    <property type="term" value="P:defense response to bacterium"/>
    <property type="evidence" value="ECO:0007669"/>
    <property type="project" value="UniProtKB-KW"/>
</dbReference>
<organism evidence="9 10">
    <name type="scientific">Nitrosomonas marina</name>
    <dbReference type="NCBI Taxonomy" id="917"/>
    <lineage>
        <taxon>Bacteria</taxon>
        <taxon>Pseudomonadati</taxon>
        <taxon>Pseudomonadota</taxon>
        <taxon>Betaproteobacteria</taxon>
        <taxon>Nitrosomonadales</taxon>
        <taxon>Nitrosomonadaceae</taxon>
        <taxon>Nitrosomonas</taxon>
    </lineage>
</organism>
<dbReference type="HAMAP" id="MF_04110">
    <property type="entry name" value="ENDOLYSIN_T4"/>
    <property type="match status" value="1"/>
</dbReference>
<feature type="signal peptide" evidence="8">
    <location>
        <begin position="1"/>
        <end position="22"/>
    </location>
</feature>
<dbReference type="Pfam" id="PF00959">
    <property type="entry name" value="Phage_lysozyme"/>
    <property type="match status" value="1"/>
</dbReference>
<dbReference type="AlphaFoldDB" id="A0A1H8G9W1"/>
<dbReference type="InterPro" id="IPR033907">
    <property type="entry name" value="Endolysin_autolysin"/>
</dbReference>
<keyword evidence="3 7" id="KW-0081">Bacteriolytic enzyme</keyword>
<evidence type="ECO:0000256" key="8">
    <source>
        <dbReference type="SAM" id="SignalP"/>
    </source>
</evidence>
<dbReference type="InterPro" id="IPR023346">
    <property type="entry name" value="Lysozyme-like_dom_sf"/>
</dbReference>
<keyword evidence="6 7" id="KW-0326">Glycosidase</keyword>
<gene>
    <name evidence="9" type="ORF">SAMN05216325_11710</name>
</gene>
<dbReference type="STRING" id="917.SAMN05216326_10153"/>
<feature type="chain" id="PRO_5011726272" description="Lysozyme" evidence="8">
    <location>
        <begin position="23"/>
        <end position="243"/>
    </location>
</feature>
<dbReference type="InterPro" id="IPR051018">
    <property type="entry name" value="Bacteriophage_GH24"/>
</dbReference>
<evidence type="ECO:0000313" key="9">
    <source>
        <dbReference type="EMBL" id="SEN40782.1"/>
    </source>
</evidence>
<dbReference type="CDD" id="cd00737">
    <property type="entry name" value="lyz_endolysin_autolysin"/>
    <property type="match status" value="1"/>
</dbReference>
<dbReference type="Gene3D" id="1.10.530.40">
    <property type="match status" value="1"/>
</dbReference>
<dbReference type="InterPro" id="IPR002196">
    <property type="entry name" value="Glyco_hydro_24"/>
</dbReference>
<sequence>MHKAIILIILSITLFMQLSGCAEHQPQEQEQQEQQKQQPVEQISDALTPGIFLEETRALIPEGVELRKVYPPGIELTKISEGFRGRLYNDAAGFCTIGYGHLIKKSACDGTEKQEFKSGISEQQGEALLVEDMNWAKYSVMQAVSVELTDGQYAALVDFVFNVGSGNFNKSTLLKKINAQQHSEVPAQFRRWIRAGGKVWQGLVTRREREIDLYLEGTAIPRLLPQEGEELPDIDIRKGELNG</sequence>
<evidence type="ECO:0000256" key="4">
    <source>
        <dbReference type="ARBA" id="ARBA00022801"/>
    </source>
</evidence>
<dbReference type="GO" id="GO:0009253">
    <property type="term" value="P:peptidoglycan catabolic process"/>
    <property type="evidence" value="ECO:0007669"/>
    <property type="project" value="InterPro"/>
</dbReference>
<dbReference type="InterPro" id="IPR023347">
    <property type="entry name" value="Lysozyme_dom_sf"/>
</dbReference>
<evidence type="ECO:0000256" key="7">
    <source>
        <dbReference type="RuleBase" id="RU003788"/>
    </source>
</evidence>
<dbReference type="EC" id="3.2.1.17" evidence="7"/>
<evidence type="ECO:0000256" key="2">
    <source>
        <dbReference type="ARBA" id="ARBA00022529"/>
    </source>
</evidence>
<protein>
    <recommendedName>
        <fullName evidence="7">Lysozyme</fullName>
        <ecNumber evidence="7">3.2.1.17</ecNumber>
    </recommendedName>
</protein>
<dbReference type="InterPro" id="IPR034690">
    <property type="entry name" value="Endolysin_T4_type"/>
</dbReference>
<name>A0A1H8G9W1_9PROT</name>
<evidence type="ECO:0000256" key="3">
    <source>
        <dbReference type="ARBA" id="ARBA00022638"/>
    </source>
</evidence>
<dbReference type="PANTHER" id="PTHR38107">
    <property type="match status" value="1"/>
</dbReference>
<keyword evidence="5" id="KW-1035">Host cytoplasm</keyword>
<dbReference type="OrthoDB" id="8141296at2"/>
<evidence type="ECO:0000256" key="6">
    <source>
        <dbReference type="ARBA" id="ARBA00023295"/>
    </source>
</evidence>
<proteinExistence type="inferred from homology"/>
<evidence type="ECO:0000256" key="1">
    <source>
        <dbReference type="ARBA" id="ARBA00000632"/>
    </source>
</evidence>
<comment type="catalytic activity">
    <reaction evidence="1 7">
        <text>Hydrolysis of (1-&gt;4)-beta-linkages between N-acetylmuramic acid and N-acetyl-D-glucosamine residues in a peptidoglycan and between N-acetyl-D-glucosamine residues in chitodextrins.</text>
        <dbReference type="EC" id="3.2.1.17"/>
    </reaction>
</comment>
<dbReference type="GO" id="GO:0031640">
    <property type="term" value="P:killing of cells of another organism"/>
    <property type="evidence" value="ECO:0007669"/>
    <property type="project" value="UniProtKB-KW"/>
</dbReference>
<reference evidence="9 10" key="1">
    <citation type="submission" date="2016-10" db="EMBL/GenBank/DDBJ databases">
        <authorList>
            <person name="de Groot N.N."/>
        </authorList>
    </citation>
    <scope>NUCLEOTIDE SEQUENCE [LARGE SCALE GENOMIC DNA]</scope>
    <source>
        <strain evidence="9 10">Nm22</strain>
    </source>
</reference>
<dbReference type="EMBL" id="FOCP01000017">
    <property type="protein sequence ID" value="SEN40782.1"/>
    <property type="molecule type" value="Genomic_DNA"/>
</dbReference>
<accession>A0A1H8G9W1</accession>
<dbReference type="SUPFAM" id="SSF53955">
    <property type="entry name" value="Lysozyme-like"/>
    <property type="match status" value="1"/>
</dbReference>
<dbReference type="RefSeq" id="WP_090633155.1">
    <property type="nucleotide sequence ID" value="NZ_FOCP01000017.1"/>
</dbReference>
<dbReference type="GO" id="GO:0003796">
    <property type="term" value="F:lysozyme activity"/>
    <property type="evidence" value="ECO:0007669"/>
    <property type="project" value="UniProtKB-EC"/>
</dbReference>
<keyword evidence="4 7" id="KW-0378">Hydrolase</keyword>
<dbReference type="Proteomes" id="UP000199459">
    <property type="component" value="Unassembled WGS sequence"/>
</dbReference>
<comment type="similarity">
    <text evidence="7">Belongs to the glycosyl hydrolase 24 family.</text>
</comment>
<keyword evidence="2 7" id="KW-0929">Antimicrobial</keyword>
<evidence type="ECO:0000256" key="5">
    <source>
        <dbReference type="ARBA" id="ARBA00023200"/>
    </source>
</evidence>
<keyword evidence="8" id="KW-0732">Signal</keyword>
<dbReference type="GO" id="GO:0016998">
    <property type="term" value="P:cell wall macromolecule catabolic process"/>
    <property type="evidence" value="ECO:0007669"/>
    <property type="project" value="InterPro"/>
</dbReference>
<dbReference type="PANTHER" id="PTHR38107:SF3">
    <property type="entry name" value="LYSOZYME RRRD-RELATED"/>
    <property type="match status" value="1"/>
</dbReference>
<evidence type="ECO:0000313" key="10">
    <source>
        <dbReference type="Proteomes" id="UP000199459"/>
    </source>
</evidence>